<accession>A0A0H2X413</accession>
<dbReference type="HOGENOM" id="CLU_177110_0_0_6"/>
<evidence type="ECO:0000256" key="1">
    <source>
        <dbReference type="SAM" id="Phobius"/>
    </source>
</evidence>
<keyword evidence="1" id="KW-0812">Transmembrane</keyword>
<dbReference type="AlphaFoldDB" id="A0A0H2X413"/>
<dbReference type="EMBL" id="CP000050">
    <property type="protein sequence ID" value="AAY47698.1"/>
    <property type="molecule type" value="Genomic_DNA"/>
</dbReference>
<protein>
    <submittedName>
        <fullName evidence="2">Uncharacterized protein</fullName>
    </submittedName>
</protein>
<organism evidence="2 3">
    <name type="scientific">Xanthomonas campestris pv. campestris (strain 8004)</name>
    <dbReference type="NCBI Taxonomy" id="314565"/>
    <lineage>
        <taxon>Bacteria</taxon>
        <taxon>Pseudomonadati</taxon>
        <taxon>Pseudomonadota</taxon>
        <taxon>Gammaproteobacteria</taxon>
        <taxon>Lysobacterales</taxon>
        <taxon>Lysobacteraceae</taxon>
        <taxon>Xanthomonas</taxon>
    </lineage>
</organism>
<reference evidence="2 3" key="1">
    <citation type="journal article" date="2005" name="Genome Res.">
        <title>Comparative and functional genomic analyses of the pathogenicity of phytopathogen Xanthomonas campestris pv. campestris.</title>
        <authorList>
            <person name="Qian W."/>
            <person name="Jia Y."/>
            <person name="Ren S.X."/>
            <person name="He Y.Q."/>
            <person name="Feng J.X."/>
            <person name="Lu L.F."/>
            <person name="Sun Q."/>
            <person name="Ying G."/>
            <person name="Tang D.J."/>
            <person name="Tang H."/>
            <person name="Wu W."/>
            <person name="Hao P."/>
            <person name="Wang L."/>
            <person name="Jiang B.L."/>
            <person name="Zeng S."/>
            <person name="Gu W.Y."/>
            <person name="Lu G."/>
            <person name="Rong L."/>
            <person name="Tian Y."/>
            <person name="Yao Z."/>
            <person name="Fu G."/>
            <person name="Chen B."/>
            <person name="Fang R."/>
            <person name="Qiang B."/>
            <person name="Chen Z."/>
            <person name="Zhao G.P."/>
            <person name="Tang J.L."/>
            <person name="He C."/>
        </authorList>
    </citation>
    <scope>NUCLEOTIDE SEQUENCE [LARGE SCALE GENOMIC DNA]</scope>
    <source>
        <strain evidence="2 3">8004</strain>
    </source>
</reference>
<sequence>MKPPRRRAVVPAPNSRKERIAAVLQGAGMLLVAAACCMRLALLVEAVVKGRYVSVIRGRPTRIFLLEADPQRYWIAIGWDAAVTGGLLVLLLVIARMWWLQRR</sequence>
<keyword evidence="1" id="KW-0472">Membrane</keyword>
<name>A0A0H2X413_XANC8</name>
<proteinExistence type="predicted"/>
<feature type="transmembrane region" description="Helical" evidence="1">
    <location>
        <begin position="20"/>
        <end position="42"/>
    </location>
</feature>
<evidence type="ECO:0000313" key="2">
    <source>
        <dbReference type="EMBL" id="AAY47698.1"/>
    </source>
</evidence>
<keyword evidence="1" id="KW-1133">Transmembrane helix</keyword>
<dbReference type="Proteomes" id="UP000000420">
    <property type="component" value="Chromosome"/>
</dbReference>
<feature type="transmembrane region" description="Helical" evidence="1">
    <location>
        <begin position="73"/>
        <end position="99"/>
    </location>
</feature>
<evidence type="ECO:0000313" key="3">
    <source>
        <dbReference type="Proteomes" id="UP000000420"/>
    </source>
</evidence>
<gene>
    <name evidence="2" type="ordered locus">XC_0618</name>
</gene>
<dbReference type="KEGG" id="xcb:XC_0618"/>